<dbReference type="Proteomes" id="UP000275078">
    <property type="component" value="Unassembled WGS sequence"/>
</dbReference>
<protein>
    <submittedName>
        <fullName evidence="3">Cytochrome P450</fullName>
    </submittedName>
</protein>
<dbReference type="PRINTS" id="PR00463">
    <property type="entry name" value="EP450I"/>
</dbReference>
<evidence type="ECO:0000256" key="1">
    <source>
        <dbReference type="PIRSR" id="PIRSR602401-1"/>
    </source>
</evidence>
<feature type="transmembrane region" description="Helical" evidence="2">
    <location>
        <begin position="44"/>
        <end position="66"/>
    </location>
</feature>
<dbReference type="GO" id="GO:0004497">
    <property type="term" value="F:monooxygenase activity"/>
    <property type="evidence" value="ECO:0007669"/>
    <property type="project" value="InterPro"/>
</dbReference>
<evidence type="ECO:0000256" key="2">
    <source>
        <dbReference type="SAM" id="Phobius"/>
    </source>
</evidence>
<proteinExistence type="predicted"/>
<feature type="binding site" description="axial binding residue" evidence="1">
    <location>
        <position position="517"/>
    </location>
    <ligand>
        <name>heme</name>
        <dbReference type="ChEBI" id="CHEBI:30413"/>
    </ligand>
    <ligandPart>
        <name>Fe</name>
        <dbReference type="ChEBI" id="CHEBI:18248"/>
    </ligandPart>
</feature>
<evidence type="ECO:0000313" key="3">
    <source>
        <dbReference type="EMBL" id="RPA74929.1"/>
    </source>
</evidence>
<dbReference type="SUPFAM" id="SSF48264">
    <property type="entry name" value="Cytochrome P450"/>
    <property type="match status" value="1"/>
</dbReference>
<keyword evidence="2" id="KW-1133">Transmembrane helix</keyword>
<dbReference type="GO" id="GO:0020037">
    <property type="term" value="F:heme binding"/>
    <property type="evidence" value="ECO:0007669"/>
    <property type="project" value="InterPro"/>
</dbReference>
<name>A0A3N4HMF3_ASCIM</name>
<sequence>MDNPKDATVQYIALVQELGTKLQGLAPVFNTFKAEIRNLADGPLLLVSLKGIFALLIARFIILSIYRLYFHPLRHFPGPFLAKITNLYSLYYDWWLEGQLTHHVRTVLHPKYGPIVRTRPHMLRFSEPEVFYQVHSVGYTFIRDPHTNTVWNMPRSSFSTDPKIHRARKTKIAPVFKKASIAPIEPLVHEKTQLLIDKIALRIDKNGEDRKGGKVLWLNVQNTTLAYVLDIVQEFLSEGVGAYRLLEDDNSPDFHAPISDLLIFSLKLSHWHRHFPNAAVFMQNNTPNWLLEYMAPFLKNRKDIRTRIAEGVYGYLSLLKDEDLEIKPKDSNVNGNGTEKGKKLVGYRELVPHFKDIPEDLVTEAQLLIAAGANTTAYVLTFLLYHLAVDQDMQEKVLEEVKRLEDGSGKTPSWRTMEGSELLTAVIKEALRLSDPIPEALARQTTKPVTISGAHIPAGTAVEIAASQVLQNPAVFGAHPEKFDHTRFLASSGATEEAIKQRLKFTNTVFAGGAYVCTGMHMAYMELYIGLAELLKAYKWELSEELKRDGAWLWQDAFVAWKIGAEPVLGVTRR</sequence>
<dbReference type="GO" id="GO:0016705">
    <property type="term" value="F:oxidoreductase activity, acting on paired donors, with incorporation or reduction of molecular oxygen"/>
    <property type="evidence" value="ECO:0007669"/>
    <property type="project" value="InterPro"/>
</dbReference>
<evidence type="ECO:0000313" key="4">
    <source>
        <dbReference type="Proteomes" id="UP000275078"/>
    </source>
</evidence>
<keyword evidence="4" id="KW-1185">Reference proteome</keyword>
<dbReference type="Pfam" id="PF00067">
    <property type="entry name" value="p450"/>
    <property type="match status" value="1"/>
</dbReference>
<dbReference type="InterPro" id="IPR001128">
    <property type="entry name" value="Cyt_P450"/>
</dbReference>
<dbReference type="InterPro" id="IPR002401">
    <property type="entry name" value="Cyt_P450_E_grp-I"/>
</dbReference>
<organism evidence="3 4">
    <name type="scientific">Ascobolus immersus RN42</name>
    <dbReference type="NCBI Taxonomy" id="1160509"/>
    <lineage>
        <taxon>Eukaryota</taxon>
        <taxon>Fungi</taxon>
        <taxon>Dikarya</taxon>
        <taxon>Ascomycota</taxon>
        <taxon>Pezizomycotina</taxon>
        <taxon>Pezizomycetes</taxon>
        <taxon>Pezizales</taxon>
        <taxon>Ascobolaceae</taxon>
        <taxon>Ascobolus</taxon>
    </lineage>
</organism>
<dbReference type="PRINTS" id="PR00385">
    <property type="entry name" value="P450"/>
</dbReference>
<dbReference type="AlphaFoldDB" id="A0A3N4HMF3"/>
<keyword evidence="2" id="KW-0472">Membrane</keyword>
<dbReference type="InterPro" id="IPR050121">
    <property type="entry name" value="Cytochrome_P450_monoxygenase"/>
</dbReference>
<accession>A0A3N4HMF3</accession>
<dbReference type="OrthoDB" id="1470350at2759"/>
<dbReference type="GO" id="GO:0005506">
    <property type="term" value="F:iron ion binding"/>
    <property type="evidence" value="ECO:0007669"/>
    <property type="project" value="InterPro"/>
</dbReference>
<comment type="cofactor">
    <cofactor evidence="1">
        <name>heme</name>
        <dbReference type="ChEBI" id="CHEBI:30413"/>
    </cofactor>
</comment>
<keyword evidence="1" id="KW-0408">Iron</keyword>
<reference evidence="3 4" key="1">
    <citation type="journal article" date="2018" name="Nat. Ecol. Evol.">
        <title>Pezizomycetes genomes reveal the molecular basis of ectomycorrhizal truffle lifestyle.</title>
        <authorList>
            <person name="Murat C."/>
            <person name="Payen T."/>
            <person name="Noel B."/>
            <person name="Kuo A."/>
            <person name="Morin E."/>
            <person name="Chen J."/>
            <person name="Kohler A."/>
            <person name="Krizsan K."/>
            <person name="Balestrini R."/>
            <person name="Da Silva C."/>
            <person name="Montanini B."/>
            <person name="Hainaut M."/>
            <person name="Levati E."/>
            <person name="Barry K.W."/>
            <person name="Belfiori B."/>
            <person name="Cichocki N."/>
            <person name="Clum A."/>
            <person name="Dockter R.B."/>
            <person name="Fauchery L."/>
            <person name="Guy J."/>
            <person name="Iotti M."/>
            <person name="Le Tacon F."/>
            <person name="Lindquist E.A."/>
            <person name="Lipzen A."/>
            <person name="Malagnac F."/>
            <person name="Mello A."/>
            <person name="Molinier V."/>
            <person name="Miyauchi S."/>
            <person name="Poulain J."/>
            <person name="Riccioni C."/>
            <person name="Rubini A."/>
            <person name="Sitrit Y."/>
            <person name="Splivallo R."/>
            <person name="Traeger S."/>
            <person name="Wang M."/>
            <person name="Zifcakova L."/>
            <person name="Wipf D."/>
            <person name="Zambonelli A."/>
            <person name="Paolocci F."/>
            <person name="Nowrousian M."/>
            <person name="Ottonello S."/>
            <person name="Baldrian P."/>
            <person name="Spatafora J.W."/>
            <person name="Henrissat B."/>
            <person name="Nagy L.G."/>
            <person name="Aury J.M."/>
            <person name="Wincker P."/>
            <person name="Grigoriev I.V."/>
            <person name="Bonfante P."/>
            <person name="Martin F.M."/>
        </authorList>
    </citation>
    <scope>NUCLEOTIDE SEQUENCE [LARGE SCALE GENOMIC DNA]</scope>
    <source>
        <strain evidence="3 4">RN42</strain>
    </source>
</reference>
<dbReference type="InterPro" id="IPR036396">
    <property type="entry name" value="Cyt_P450_sf"/>
</dbReference>
<keyword evidence="1" id="KW-0349">Heme</keyword>
<dbReference type="Gene3D" id="1.10.630.10">
    <property type="entry name" value="Cytochrome P450"/>
    <property type="match status" value="1"/>
</dbReference>
<dbReference type="PANTHER" id="PTHR24305:SF231">
    <property type="entry name" value="P450, PUTATIVE (EUROFUNG)-RELATED"/>
    <property type="match status" value="1"/>
</dbReference>
<dbReference type="EMBL" id="ML119776">
    <property type="protein sequence ID" value="RPA74929.1"/>
    <property type="molecule type" value="Genomic_DNA"/>
</dbReference>
<dbReference type="STRING" id="1160509.A0A3N4HMF3"/>
<keyword evidence="2" id="KW-0812">Transmembrane</keyword>
<gene>
    <name evidence="3" type="ORF">BJ508DRAFT_28379</name>
</gene>
<dbReference type="PANTHER" id="PTHR24305">
    <property type="entry name" value="CYTOCHROME P450"/>
    <property type="match status" value="1"/>
</dbReference>
<keyword evidence="1" id="KW-0479">Metal-binding</keyword>